<dbReference type="AlphaFoldDB" id="A0A9N9HYQ5"/>
<evidence type="ECO:0000313" key="2">
    <source>
        <dbReference type="Proteomes" id="UP000789375"/>
    </source>
</evidence>
<sequence>DSSKRDDQFNLNNSTLCPLCNENHKKESLWNDIRGEWDASEYREEQTYRIKCKDPLNYEILIVSVKA</sequence>
<organism evidence="1 2">
    <name type="scientific">Funneliformis mosseae</name>
    <name type="common">Endomycorrhizal fungus</name>
    <name type="synonym">Glomus mosseae</name>
    <dbReference type="NCBI Taxonomy" id="27381"/>
    <lineage>
        <taxon>Eukaryota</taxon>
        <taxon>Fungi</taxon>
        <taxon>Fungi incertae sedis</taxon>
        <taxon>Mucoromycota</taxon>
        <taxon>Glomeromycotina</taxon>
        <taxon>Glomeromycetes</taxon>
        <taxon>Glomerales</taxon>
        <taxon>Glomeraceae</taxon>
        <taxon>Funneliformis</taxon>
    </lineage>
</organism>
<feature type="non-terminal residue" evidence="1">
    <location>
        <position position="1"/>
    </location>
</feature>
<accession>A0A9N9HYQ5</accession>
<name>A0A9N9HYQ5_FUNMO</name>
<proteinExistence type="predicted"/>
<keyword evidence="2" id="KW-1185">Reference proteome</keyword>
<protein>
    <submittedName>
        <fullName evidence="1">13536_t:CDS:1</fullName>
    </submittedName>
</protein>
<reference evidence="1" key="1">
    <citation type="submission" date="2021-06" db="EMBL/GenBank/DDBJ databases">
        <authorList>
            <person name="Kallberg Y."/>
            <person name="Tangrot J."/>
            <person name="Rosling A."/>
        </authorList>
    </citation>
    <scope>NUCLEOTIDE SEQUENCE</scope>
    <source>
        <strain evidence="1">87-6 pot B 2015</strain>
    </source>
</reference>
<evidence type="ECO:0000313" key="1">
    <source>
        <dbReference type="EMBL" id="CAG8713265.1"/>
    </source>
</evidence>
<gene>
    <name evidence="1" type="ORF">FMOSSE_LOCUS14463</name>
</gene>
<dbReference type="Proteomes" id="UP000789375">
    <property type="component" value="Unassembled WGS sequence"/>
</dbReference>
<comment type="caution">
    <text evidence="1">The sequence shown here is derived from an EMBL/GenBank/DDBJ whole genome shotgun (WGS) entry which is preliminary data.</text>
</comment>
<dbReference type="EMBL" id="CAJVPP010011160">
    <property type="protein sequence ID" value="CAG8713265.1"/>
    <property type="molecule type" value="Genomic_DNA"/>
</dbReference>